<dbReference type="OrthoDB" id="5857654at2759"/>
<dbReference type="Proteomes" id="UP000298663">
    <property type="component" value="Unassembled WGS sequence"/>
</dbReference>
<comment type="similarity">
    <text evidence="3">Belongs to the MCRIP family.</text>
</comment>
<reference evidence="6 7" key="2">
    <citation type="journal article" date="2019" name="G3 (Bethesda)">
        <title>Hybrid Assembly of the Genome of the Entomopathogenic Nematode Steinernema carpocapsae Identifies the X-Chromosome.</title>
        <authorList>
            <person name="Serra L."/>
            <person name="Macchietto M."/>
            <person name="Macias-Munoz A."/>
            <person name="McGill C.J."/>
            <person name="Rodriguez I.M."/>
            <person name="Rodriguez B."/>
            <person name="Murad R."/>
            <person name="Mortazavi A."/>
        </authorList>
    </citation>
    <scope>NUCLEOTIDE SEQUENCE [LARGE SCALE GENOMIC DNA]</scope>
    <source>
        <strain evidence="6 7">ALL</strain>
    </source>
</reference>
<reference evidence="6 7" key="1">
    <citation type="journal article" date="2015" name="Genome Biol.">
        <title>Comparative genomics of Steinernema reveals deeply conserved gene regulatory networks.</title>
        <authorList>
            <person name="Dillman A.R."/>
            <person name="Macchietto M."/>
            <person name="Porter C.F."/>
            <person name="Rogers A."/>
            <person name="Williams B."/>
            <person name="Antoshechkin I."/>
            <person name="Lee M.M."/>
            <person name="Goodwin Z."/>
            <person name="Lu X."/>
            <person name="Lewis E.E."/>
            <person name="Goodrich-Blair H."/>
            <person name="Stock S.P."/>
            <person name="Adams B.J."/>
            <person name="Sternberg P.W."/>
            <person name="Mortazavi A."/>
        </authorList>
    </citation>
    <scope>NUCLEOTIDE SEQUENCE [LARGE SCALE GENOMIC DNA]</scope>
    <source>
        <strain evidence="6 7">ALL</strain>
    </source>
</reference>
<evidence type="ECO:0000313" key="6">
    <source>
        <dbReference type="EMBL" id="TKR86362.1"/>
    </source>
</evidence>
<keyword evidence="5" id="KW-0539">Nucleus</keyword>
<dbReference type="GO" id="GO:0005634">
    <property type="term" value="C:nucleus"/>
    <property type="evidence" value="ECO:0007669"/>
    <property type="project" value="UniProtKB-SubCell"/>
</dbReference>
<protein>
    <submittedName>
        <fullName evidence="6">Uncharacterized protein</fullName>
    </submittedName>
</protein>
<organism evidence="6 7">
    <name type="scientific">Steinernema carpocapsae</name>
    <name type="common">Entomopathogenic nematode</name>
    <dbReference type="NCBI Taxonomy" id="34508"/>
    <lineage>
        <taxon>Eukaryota</taxon>
        <taxon>Metazoa</taxon>
        <taxon>Ecdysozoa</taxon>
        <taxon>Nematoda</taxon>
        <taxon>Chromadorea</taxon>
        <taxon>Rhabditida</taxon>
        <taxon>Tylenchina</taxon>
        <taxon>Panagrolaimomorpha</taxon>
        <taxon>Strongyloidoidea</taxon>
        <taxon>Steinernematidae</taxon>
        <taxon>Steinernema</taxon>
    </lineage>
</organism>
<dbReference type="EMBL" id="AZBU02000003">
    <property type="protein sequence ID" value="TKR86362.1"/>
    <property type="molecule type" value="Genomic_DNA"/>
</dbReference>
<keyword evidence="7" id="KW-1185">Reference proteome</keyword>
<evidence type="ECO:0000256" key="4">
    <source>
        <dbReference type="ARBA" id="ARBA00022490"/>
    </source>
</evidence>
<proteinExistence type="inferred from homology"/>
<dbReference type="Pfam" id="PF14799">
    <property type="entry name" value="FAM195"/>
    <property type="match status" value="1"/>
</dbReference>
<evidence type="ECO:0000256" key="1">
    <source>
        <dbReference type="ARBA" id="ARBA00004123"/>
    </source>
</evidence>
<comment type="caution">
    <text evidence="6">The sequence shown here is derived from an EMBL/GenBank/DDBJ whole genome shotgun (WGS) entry which is preliminary data.</text>
</comment>
<evidence type="ECO:0000256" key="2">
    <source>
        <dbReference type="ARBA" id="ARBA00004210"/>
    </source>
</evidence>
<dbReference type="AlphaFoldDB" id="A0A4U5NSU3"/>
<dbReference type="InterPro" id="IPR029428">
    <property type="entry name" value="MCRIP"/>
</dbReference>
<evidence type="ECO:0000256" key="5">
    <source>
        <dbReference type="ARBA" id="ARBA00023242"/>
    </source>
</evidence>
<dbReference type="GO" id="GO:0010494">
    <property type="term" value="C:cytoplasmic stress granule"/>
    <property type="evidence" value="ECO:0007669"/>
    <property type="project" value="UniProtKB-SubCell"/>
</dbReference>
<evidence type="ECO:0000313" key="7">
    <source>
        <dbReference type="Proteomes" id="UP000298663"/>
    </source>
</evidence>
<comment type="subcellular location">
    <subcellularLocation>
        <location evidence="2">Cytoplasm</location>
        <location evidence="2">Stress granule</location>
    </subcellularLocation>
    <subcellularLocation>
        <location evidence="1">Nucleus</location>
    </subcellularLocation>
</comment>
<gene>
    <name evidence="6" type="ORF">L596_010968</name>
</gene>
<name>A0A4U5NSU3_STECR</name>
<keyword evidence="4" id="KW-0963">Cytoplasm</keyword>
<evidence type="ECO:0000256" key="3">
    <source>
        <dbReference type="ARBA" id="ARBA00010821"/>
    </source>
</evidence>
<sequence length="149" mass="16745">MYKIHNALSRSTIPTLSLQKSVVVSKSSTTRQPELFLGSKKASQSNEEKFFNSVHSFDISKVWLNRPQPMRYENIPAQKSVDPELVKALDDAWTNFVTDQATGKPDENIVTYSNSEPSTIPEDFVPLDVDKFMAKQILATLNIDLAVLN</sequence>
<accession>A0A4U5NSU3</accession>